<evidence type="ECO:0000256" key="1">
    <source>
        <dbReference type="ARBA" id="ARBA00022741"/>
    </source>
</evidence>
<dbReference type="GO" id="GO:0005886">
    <property type="term" value="C:plasma membrane"/>
    <property type="evidence" value="ECO:0007669"/>
    <property type="project" value="TreeGrafter"/>
</dbReference>
<dbReference type="InterPro" id="IPR005702">
    <property type="entry name" value="Wzc-like_C"/>
</dbReference>
<evidence type="ECO:0000256" key="2">
    <source>
        <dbReference type="ARBA" id="ARBA00022840"/>
    </source>
</evidence>
<dbReference type="InterPro" id="IPR050445">
    <property type="entry name" value="Bact_polysacc_biosynth/exp"/>
</dbReference>
<organism evidence="5">
    <name type="scientific">Oscillatoriales cyanobacterium SpSt-418</name>
    <dbReference type="NCBI Taxonomy" id="2282169"/>
    <lineage>
        <taxon>Bacteria</taxon>
        <taxon>Bacillati</taxon>
        <taxon>Cyanobacteriota</taxon>
        <taxon>Cyanophyceae</taxon>
        <taxon>Oscillatoriophycideae</taxon>
        <taxon>Oscillatoriales</taxon>
    </lineage>
</organism>
<dbReference type="SUPFAM" id="SSF52540">
    <property type="entry name" value="P-loop containing nucleoside triphosphate hydrolases"/>
    <property type="match status" value="1"/>
</dbReference>
<name>A0A7C3KG81_9CYAN</name>
<proteinExistence type="predicted"/>
<feature type="transmembrane region" description="Helical" evidence="4">
    <location>
        <begin position="30"/>
        <end position="48"/>
    </location>
</feature>
<keyword evidence="1" id="KW-0547">Nucleotide-binding</keyword>
<keyword evidence="5" id="KW-0418">Kinase</keyword>
<dbReference type="AlphaFoldDB" id="A0A7C3KG81"/>
<keyword evidence="2" id="KW-0067">ATP-binding</keyword>
<protein>
    <submittedName>
        <fullName evidence="5">Polysaccharide biosynthesis tyrosine autokinase</fullName>
        <ecNumber evidence="5">2.7.10.2</ecNumber>
    </submittedName>
</protein>
<dbReference type="Gene3D" id="3.40.50.300">
    <property type="entry name" value="P-loop containing nucleotide triphosphate hydrolases"/>
    <property type="match status" value="1"/>
</dbReference>
<sequence>MQANTTGFNPTVDNDAGYGQIFAILLRRRLWILGVLLGAISVAAVQTSRQDPSFISSMQLLVEPNYQGKQNKPSDLEDQFSDTNVEIDSGTQINLMQSSTLLRKAMQRLQTQYPEFDPNDLGSIGAFKKSLSVSQVLYSAGSKKGAETKIFQITYTDNDPVKTQDVLAAMKQVYLDYNLEQQKARLVRGLAFVNQQLPEIERKVQQAEAALEKFRREQALVDPDLQAKAQTESLLRVQQERQTNLVLLRDLQTRYTNLQRQVALSPQQAVIASRLSQSPRYQAVLSEIQKTELALAQQRARFKDSTPYVQQILDLRQRQLGNLQAEAQRILGSAAVTQGNGEGLLSQGQLAGADLALIGQMLDAQTNLQASLAREQALSVVEQQLRSELTRFPELLAEYGRLQPDIELSRETLKQLLKAQQDIGLEIARGGFDWQVVEEPRIGAKLGPSLLRNLLLGAIAGLLLGGVAAFAREAMDDAVHTSEDLKKQVPVPLLGTVPAMTIANADEEQPLININLPFRKPSPDLAPPITSVVQWQPFRESMDLLYQNIQLLSLTSPFKSLVITSALAGEGKSTLILGLAISAARLHQRVMLIDADLRRPSLHKLLGLPNDRGLSTLLSSNAPLPKQMAAQSSHLRSNISVLTAGPTPGDPAKLLSSQRMRDIIATFEDTYDLVLLDAPPLIGMVDAMLTASRCNGVLLVGRINQVTRAELIQATTMLNKLNVIGVVANGTQYQTRNSTHYQAAILILKHLY</sequence>
<keyword evidence="4" id="KW-0812">Transmembrane</keyword>
<keyword evidence="4" id="KW-0472">Membrane</keyword>
<dbReference type="EMBL" id="DSRU01000321">
    <property type="protein sequence ID" value="HFN00350.1"/>
    <property type="molecule type" value="Genomic_DNA"/>
</dbReference>
<evidence type="ECO:0000313" key="5">
    <source>
        <dbReference type="EMBL" id="HFN00350.1"/>
    </source>
</evidence>
<keyword evidence="4" id="KW-1133">Transmembrane helix</keyword>
<reference evidence="5" key="1">
    <citation type="journal article" date="2020" name="mSystems">
        <title>Genome- and Community-Level Interaction Insights into Carbon Utilization and Element Cycling Functions of Hydrothermarchaeota in Hydrothermal Sediment.</title>
        <authorList>
            <person name="Zhou Z."/>
            <person name="Liu Y."/>
            <person name="Xu W."/>
            <person name="Pan J."/>
            <person name="Luo Z.H."/>
            <person name="Li M."/>
        </authorList>
    </citation>
    <scope>NUCLEOTIDE SEQUENCE [LARGE SCALE GENOMIC DNA]</scope>
    <source>
        <strain evidence="5">SpSt-418</strain>
    </source>
</reference>
<dbReference type="InterPro" id="IPR033756">
    <property type="entry name" value="YlxH/NBP35"/>
</dbReference>
<dbReference type="GO" id="GO:0004715">
    <property type="term" value="F:non-membrane spanning protein tyrosine kinase activity"/>
    <property type="evidence" value="ECO:0007669"/>
    <property type="project" value="UniProtKB-EC"/>
</dbReference>
<dbReference type="InterPro" id="IPR027417">
    <property type="entry name" value="P-loop_NTPase"/>
</dbReference>
<dbReference type="Pfam" id="PF10609">
    <property type="entry name" value="ParA"/>
    <property type="match status" value="1"/>
</dbReference>
<evidence type="ECO:0000256" key="4">
    <source>
        <dbReference type="SAM" id="Phobius"/>
    </source>
</evidence>
<dbReference type="CDD" id="cd05387">
    <property type="entry name" value="BY-kinase"/>
    <property type="match status" value="1"/>
</dbReference>
<comment type="caution">
    <text evidence="5">The sequence shown here is derived from an EMBL/GenBank/DDBJ whole genome shotgun (WGS) entry which is preliminary data.</text>
</comment>
<evidence type="ECO:0000256" key="3">
    <source>
        <dbReference type="SAM" id="Coils"/>
    </source>
</evidence>
<dbReference type="NCBIfam" id="TIGR01007">
    <property type="entry name" value="eps_fam"/>
    <property type="match status" value="1"/>
</dbReference>
<keyword evidence="3" id="KW-0175">Coiled coil</keyword>
<feature type="coiled-coil region" evidence="3">
    <location>
        <begin position="190"/>
        <end position="217"/>
    </location>
</feature>
<accession>A0A7C3KG81</accession>
<dbReference type="PANTHER" id="PTHR32309:SF13">
    <property type="entry name" value="FERRIC ENTEROBACTIN TRANSPORT PROTEIN FEPE"/>
    <property type="match status" value="1"/>
</dbReference>
<gene>
    <name evidence="5" type="ORF">ENR64_21905</name>
</gene>
<dbReference type="EC" id="2.7.10.2" evidence="5"/>
<dbReference type="GO" id="GO:0005524">
    <property type="term" value="F:ATP binding"/>
    <property type="evidence" value="ECO:0007669"/>
    <property type="project" value="UniProtKB-KW"/>
</dbReference>
<dbReference type="PANTHER" id="PTHR32309">
    <property type="entry name" value="TYROSINE-PROTEIN KINASE"/>
    <property type="match status" value="1"/>
</dbReference>
<keyword evidence="5" id="KW-0808">Transferase</keyword>